<gene>
    <name evidence="2" type="ORF">OOW_P131scaffold01299g40</name>
</gene>
<name>L7IWI4_PYRO1</name>
<protein>
    <submittedName>
        <fullName evidence="2">Uncharacterized protein</fullName>
    </submittedName>
</protein>
<dbReference type="AlphaFoldDB" id="L7IWI4"/>
<proteinExistence type="predicted"/>
<organism>
    <name type="scientific">Pyricularia oryzae (strain P131)</name>
    <name type="common">Rice blast fungus</name>
    <name type="synonym">Magnaporthe oryzae</name>
    <dbReference type="NCBI Taxonomy" id="1143193"/>
    <lineage>
        <taxon>Eukaryota</taxon>
        <taxon>Fungi</taxon>
        <taxon>Dikarya</taxon>
        <taxon>Ascomycota</taxon>
        <taxon>Pezizomycotina</taxon>
        <taxon>Sordariomycetes</taxon>
        <taxon>Sordariomycetidae</taxon>
        <taxon>Magnaporthales</taxon>
        <taxon>Pyriculariaceae</taxon>
        <taxon>Pyricularia</taxon>
    </lineage>
</organism>
<reference evidence="2" key="1">
    <citation type="journal article" date="2012" name="PLoS Genet.">
        <title>Comparative analysis of the genomes of two field isolates of the rice blast fungus Magnaporthe oryzae.</title>
        <authorList>
            <person name="Xue M."/>
            <person name="Yang J."/>
            <person name="Li Z."/>
            <person name="Hu S."/>
            <person name="Yao N."/>
            <person name="Dean R.A."/>
            <person name="Zhao W."/>
            <person name="Shen M."/>
            <person name="Zhang H."/>
            <person name="Li C."/>
            <person name="Liu L."/>
            <person name="Cao L."/>
            <person name="Xu X."/>
            <person name="Xing Y."/>
            <person name="Hsiang T."/>
            <person name="Zhang Z."/>
            <person name="Xu J.R."/>
            <person name="Peng Y.L."/>
        </authorList>
    </citation>
    <scope>NUCLEOTIDE SEQUENCE [LARGE SCALE GENOMIC DNA]</scope>
    <source>
        <strain evidence="2">P131</strain>
    </source>
</reference>
<sequence length="301" mass="32997">MTLCEIVVKRTVANQGAINKSGMLSICLLIPGKAKATTLTTIKTRSFEYSLLAAPGVYLSHQRMVLWGIPASGHRQIYQAQKSASEDQILCKLEKDVRDIQGSWCWGNPHATTYQIQRLVANANTAAFASELIYLGQPLHFGAATGNPGLAGIKNSGLSHLWLTWLKKCKKVAQPGNRRQGCYRMDQRTGSGRVGSPVGKSAGSITERASQSAEKEVISKLYKKRHRQRPRNKISILWWTTLGKRNAVRVAIKQPVQRAVFDVETSDGVPECRSPCVCHNESLAVPKPSADPHESRGLGGD</sequence>
<feature type="region of interest" description="Disordered" evidence="1">
    <location>
        <begin position="181"/>
        <end position="209"/>
    </location>
</feature>
<accession>L7IWI4</accession>
<evidence type="ECO:0000256" key="1">
    <source>
        <dbReference type="SAM" id="MobiDB-lite"/>
    </source>
</evidence>
<dbReference type="EMBL" id="JH794901">
    <property type="protein sequence ID" value="ELQ60336.1"/>
    <property type="molecule type" value="Genomic_DNA"/>
</dbReference>
<evidence type="ECO:0000313" key="2">
    <source>
        <dbReference type="EMBL" id="ELQ60336.1"/>
    </source>
</evidence>